<dbReference type="PANTHER" id="PTHR13847:SF260">
    <property type="entry name" value="FAD DEPENDENT OXIDOREDUCTASE DOMAIN-CONTAINING PROTEIN"/>
    <property type="match status" value="1"/>
</dbReference>
<evidence type="ECO:0000256" key="1">
    <source>
        <dbReference type="SAM" id="MobiDB-lite"/>
    </source>
</evidence>
<protein>
    <recommendedName>
        <fullName evidence="2">FAD dependent oxidoreductase domain-containing protein</fullName>
    </recommendedName>
</protein>
<proteinExistence type="predicted"/>
<dbReference type="Proteomes" id="UP000054053">
    <property type="component" value="Unassembled WGS sequence"/>
</dbReference>
<dbReference type="InterPro" id="IPR036188">
    <property type="entry name" value="FAD/NAD-bd_sf"/>
</dbReference>
<evidence type="ECO:0000259" key="2">
    <source>
        <dbReference type="Pfam" id="PF01266"/>
    </source>
</evidence>
<feature type="region of interest" description="Disordered" evidence="1">
    <location>
        <begin position="16"/>
        <end position="46"/>
    </location>
</feature>
<dbReference type="SUPFAM" id="SSF51905">
    <property type="entry name" value="FAD/NAD(P)-binding domain"/>
    <property type="match status" value="1"/>
</dbReference>
<name>A0A1B5KZP3_USTVR</name>
<gene>
    <name evidence="3" type="ORF">UVI_02019650</name>
</gene>
<dbReference type="AlphaFoldDB" id="A0A1B5KZP3"/>
<feature type="domain" description="FAD dependent oxidoreductase" evidence="2">
    <location>
        <begin position="54"/>
        <end position="403"/>
    </location>
</feature>
<reference evidence="4" key="1">
    <citation type="journal article" date="2016" name="Genome Announc.">
        <title>Genome sequence of Ustilaginoidea virens IPU010, a rice pathogenic fungus causing false smut.</title>
        <authorList>
            <person name="Kumagai T."/>
            <person name="Ishii T."/>
            <person name="Terai G."/>
            <person name="Umemura M."/>
            <person name="Machida M."/>
            <person name="Asai K."/>
        </authorList>
    </citation>
    <scope>NUCLEOTIDE SEQUENCE [LARGE SCALE GENOMIC DNA]</scope>
    <source>
        <strain evidence="4">IPU010</strain>
    </source>
</reference>
<sequence length="512" mass="54835">MTTPVDAKVIEQLRAQAEQDPGLPRANPTPAFWQTPPHGSLSDARSETLPRRADYAIIGSGVTGCSVARTLLEGAPEGEQPEGEPFVVAVAVLEARALASGATGRNGGLLSSFVPGDYELLAERFGHAQAVKIARFANRTLERMHQLAGSSEELRRASDIRRTCDVVCLQDEEAWQGARRSWESYADKVPEESGKAEFLTPEEAKEVRHSMAARPKTRPSLPSAHAHAHEAMALTPGPQRYNVNAKCGAMVLPNGAFWPYRLLTGLWEQLLGRFGSRLTVDTGTPVTEISHCASTDPRYPYLVHTPRGVVRARKIIHATNGYAGHLLPRLRGKIYPLRGTMSVQKAPPLLGNRGRTQTWSVAGGGGYDERSEVVELGLYYASQNPRTGDVLVGGEKAHVAELIGADDTRVGAAAGDNLSAIKPSIGQRCFRDAVGEVPAYLTQDTCPCGEDVWGCLPACLLACLPACLLACLPACLLAGRELAGRKLAESGMMPAVFVLVVEVAEGRGRGGV</sequence>
<dbReference type="InterPro" id="IPR006076">
    <property type="entry name" value="FAD-dep_OxRdtase"/>
</dbReference>
<organism evidence="3 4">
    <name type="scientific">Ustilaginoidea virens</name>
    <name type="common">Rice false smut fungus</name>
    <name type="synonym">Villosiclava virens</name>
    <dbReference type="NCBI Taxonomy" id="1159556"/>
    <lineage>
        <taxon>Eukaryota</taxon>
        <taxon>Fungi</taxon>
        <taxon>Dikarya</taxon>
        <taxon>Ascomycota</taxon>
        <taxon>Pezizomycotina</taxon>
        <taxon>Sordariomycetes</taxon>
        <taxon>Hypocreomycetidae</taxon>
        <taxon>Hypocreales</taxon>
        <taxon>Clavicipitaceae</taxon>
        <taxon>Ustilaginoidea</taxon>
    </lineage>
</organism>
<dbReference type="Pfam" id="PF01266">
    <property type="entry name" value="DAO"/>
    <property type="match status" value="1"/>
</dbReference>
<evidence type="ECO:0000313" key="3">
    <source>
        <dbReference type="EMBL" id="GAO16597.1"/>
    </source>
</evidence>
<dbReference type="GO" id="GO:0005737">
    <property type="term" value="C:cytoplasm"/>
    <property type="evidence" value="ECO:0007669"/>
    <property type="project" value="TreeGrafter"/>
</dbReference>
<dbReference type="EMBL" id="BBTG02000007">
    <property type="protein sequence ID" value="GAO16597.1"/>
    <property type="molecule type" value="Genomic_DNA"/>
</dbReference>
<accession>A0A1B5KZP3</accession>
<dbReference type="PANTHER" id="PTHR13847">
    <property type="entry name" value="SARCOSINE DEHYDROGENASE-RELATED"/>
    <property type="match status" value="1"/>
</dbReference>
<dbReference type="Gene3D" id="3.30.9.10">
    <property type="entry name" value="D-Amino Acid Oxidase, subunit A, domain 2"/>
    <property type="match status" value="1"/>
</dbReference>
<evidence type="ECO:0000313" key="4">
    <source>
        <dbReference type="Proteomes" id="UP000054053"/>
    </source>
</evidence>
<dbReference type="Gene3D" id="3.50.50.60">
    <property type="entry name" value="FAD/NAD(P)-binding domain"/>
    <property type="match status" value="1"/>
</dbReference>
<comment type="caution">
    <text evidence="3">The sequence shown here is derived from an EMBL/GenBank/DDBJ whole genome shotgun (WGS) entry which is preliminary data.</text>
</comment>